<dbReference type="PANTHER" id="PTHR42691:SF1">
    <property type="entry name" value="ASPARTATE AMINOTRANSFERASE YHDR-RELATED"/>
    <property type="match status" value="1"/>
</dbReference>
<keyword evidence="1 3" id="KW-0808">Transferase</keyword>
<dbReference type="GO" id="GO:0004069">
    <property type="term" value="F:L-aspartate:2-oxoglutarate aminotransferase activity"/>
    <property type="evidence" value="ECO:0007669"/>
    <property type="project" value="UniProtKB-EC"/>
</dbReference>
<dbReference type="PROSITE" id="PS00105">
    <property type="entry name" value="AA_TRANSFER_CLASS_1"/>
    <property type="match status" value="1"/>
</dbReference>
<evidence type="ECO:0000313" key="4">
    <source>
        <dbReference type="Proteomes" id="UP000767854"/>
    </source>
</evidence>
<proteinExistence type="inferred from homology"/>
<gene>
    <name evidence="3" type="ORF">JOC49_000578</name>
</gene>
<dbReference type="NCBIfam" id="NF005305">
    <property type="entry name" value="PRK06836.1"/>
    <property type="match status" value="1"/>
</dbReference>
<dbReference type="InterPro" id="IPR015421">
    <property type="entry name" value="PyrdxlP-dep_Trfase_major"/>
</dbReference>
<dbReference type="Pfam" id="PF00155">
    <property type="entry name" value="Aminotran_1_2"/>
    <property type="match status" value="1"/>
</dbReference>
<protein>
    <recommendedName>
        <fullName evidence="1">Aminotransferase</fullName>
        <ecNumber evidence="1">2.6.1.-</ecNumber>
    </recommendedName>
</protein>
<comment type="caution">
    <text evidence="3">The sequence shown here is derived from an EMBL/GenBank/DDBJ whole genome shotgun (WGS) entry which is preliminary data.</text>
</comment>
<dbReference type="InterPro" id="IPR004839">
    <property type="entry name" value="Aminotransferase_I/II_large"/>
</dbReference>
<dbReference type="InterPro" id="IPR015424">
    <property type="entry name" value="PyrdxlP-dep_Trfase"/>
</dbReference>
<comment type="similarity">
    <text evidence="1">Belongs to the class-I pyridoxal-phosphate-dependent aminotransferase family.</text>
</comment>
<reference evidence="3 4" key="1">
    <citation type="submission" date="2021-01" db="EMBL/GenBank/DDBJ databases">
        <title>Genomic Encyclopedia of Type Strains, Phase IV (KMG-IV): sequencing the most valuable type-strain genomes for metagenomic binning, comparative biology and taxonomic classification.</title>
        <authorList>
            <person name="Goeker M."/>
        </authorList>
    </citation>
    <scope>NUCLEOTIDE SEQUENCE [LARGE SCALE GENOMIC DNA]</scope>
    <source>
        <strain evidence="3 4">DSM 24436</strain>
    </source>
</reference>
<dbReference type="InterPro" id="IPR004838">
    <property type="entry name" value="NHTrfase_class1_PyrdxlP-BS"/>
</dbReference>
<evidence type="ECO:0000313" key="3">
    <source>
        <dbReference type="EMBL" id="MBM7561061.1"/>
    </source>
</evidence>
<dbReference type="RefSeq" id="WP_204662058.1">
    <property type="nucleotide sequence ID" value="NZ_JAFBDT010000003.1"/>
</dbReference>
<accession>A0ABS2MNS7</accession>
<dbReference type="Proteomes" id="UP000767854">
    <property type="component" value="Unassembled WGS sequence"/>
</dbReference>
<dbReference type="EC" id="2.6.1.-" evidence="1"/>
<organism evidence="3 4">
    <name type="scientific">Fusibacter tunisiensis</name>
    <dbReference type="NCBI Taxonomy" id="1008308"/>
    <lineage>
        <taxon>Bacteria</taxon>
        <taxon>Bacillati</taxon>
        <taxon>Bacillota</taxon>
        <taxon>Clostridia</taxon>
        <taxon>Eubacteriales</taxon>
        <taxon>Eubacteriales Family XII. Incertae Sedis</taxon>
        <taxon>Fusibacter</taxon>
    </lineage>
</organism>
<keyword evidence="1 3" id="KW-0032">Aminotransferase</keyword>
<dbReference type="CDD" id="cd00609">
    <property type="entry name" value="AAT_like"/>
    <property type="match status" value="1"/>
</dbReference>
<dbReference type="Gene3D" id="3.90.1150.10">
    <property type="entry name" value="Aspartate Aminotransferase, domain 1"/>
    <property type="match status" value="2"/>
</dbReference>
<comment type="cofactor">
    <cofactor evidence="1">
        <name>pyridoxal 5'-phosphate</name>
        <dbReference type="ChEBI" id="CHEBI:597326"/>
    </cofactor>
</comment>
<dbReference type="PANTHER" id="PTHR42691">
    <property type="entry name" value="ASPARTATE AMINOTRANSFERASE YHDR-RELATED"/>
    <property type="match status" value="1"/>
</dbReference>
<sequence>MISKEIQENLKNSSWIRKMFVEGAKMREMFGDENVFDYSLGNPYFEPPKSVIEKLKAVVNADEPGAHRYMDNAGFVEVRQKVADSINKDIKVPLTHKHVMMTVGAAGGINAALRTILDSGQEVIIIAPYFAEYIFYIKNHNGVPVIVKSNPDTFEPNLETLAASITEKTRAIIINSPNNPTGVIYSEALLKSMAEVVAQKEKEFGHAIYVISDEPYKALVYEGHKVPNIHNIFKNSMIVNSYSKSLGLAGERIGYIAVNSKIENAELLMNGLAFANRTLGFVNAPALWQKVTADSIDETVDIMEYQKRRDLLIGHMEKIGFEMVKPNGAFYLFPKAMIEDDVAFVMEAKKYNLLLVPGSGFGYPGYFRMSYCVDMDMIERSLPALTQLAEAFKK</sequence>
<dbReference type="SUPFAM" id="SSF53383">
    <property type="entry name" value="PLP-dependent transferases"/>
    <property type="match status" value="1"/>
</dbReference>
<keyword evidence="4" id="KW-1185">Reference proteome</keyword>
<dbReference type="EMBL" id="JAFBDT010000003">
    <property type="protein sequence ID" value="MBM7561061.1"/>
    <property type="molecule type" value="Genomic_DNA"/>
</dbReference>
<evidence type="ECO:0000259" key="2">
    <source>
        <dbReference type="Pfam" id="PF00155"/>
    </source>
</evidence>
<name>A0ABS2MNS7_9FIRM</name>
<dbReference type="InterPro" id="IPR015422">
    <property type="entry name" value="PyrdxlP-dep_Trfase_small"/>
</dbReference>
<dbReference type="Gene3D" id="3.40.640.10">
    <property type="entry name" value="Type I PLP-dependent aspartate aminotransferase-like (Major domain)"/>
    <property type="match status" value="1"/>
</dbReference>
<evidence type="ECO:0000256" key="1">
    <source>
        <dbReference type="RuleBase" id="RU000481"/>
    </source>
</evidence>
<feature type="domain" description="Aminotransferase class I/classII large" evidence="2">
    <location>
        <begin position="35"/>
        <end position="382"/>
    </location>
</feature>